<evidence type="ECO:0000259" key="8">
    <source>
        <dbReference type="PROSITE" id="PS51379"/>
    </source>
</evidence>
<dbReference type="PANTHER" id="PTHR32154">
    <property type="entry name" value="PYRUVATE-FLAVODOXIN OXIDOREDUCTASE-RELATED"/>
    <property type="match status" value="1"/>
</dbReference>
<keyword evidence="10" id="KW-1185">Reference proteome</keyword>
<keyword evidence="3" id="KW-0479">Metal-binding</keyword>
<feature type="domain" description="4Fe-4S ferredoxin-type" evidence="8">
    <location>
        <begin position="913"/>
        <end position="944"/>
    </location>
</feature>
<dbReference type="Pfam" id="PF17147">
    <property type="entry name" value="PFOR_II"/>
    <property type="match status" value="1"/>
</dbReference>
<dbReference type="PANTHER" id="PTHR32154:SF0">
    <property type="entry name" value="PYRUVATE-FLAVODOXIN OXIDOREDUCTASE-RELATED"/>
    <property type="match status" value="1"/>
</dbReference>
<feature type="domain" description="4Fe-4S ferredoxin-type" evidence="8">
    <location>
        <begin position="784"/>
        <end position="813"/>
    </location>
</feature>
<keyword evidence="1" id="KW-0813">Transport</keyword>
<dbReference type="InterPro" id="IPR017896">
    <property type="entry name" value="4Fe4S_Fe-S-bd"/>
</dbReference>
<evidence type="ECO:0000256" key="3">
    <source>
        <dbReference type="ARBA" id="ARBA00022723"/>
    </source>
</evidence>
<name>A0A9J7BRY4_9BACT</name>
<evidence type="ECO:0000313" key="10">
    <source>
        <dbReference type="Proteomes" id="UP001059380"/>
    </source>
</evidence>
<proteinExistence type="predicted"/>
<evidence type="ECO:0000256" key="5">
    <source>
        <dbReference type="ARBA" id="ARBA00023002"/>
    </source>
</evidence>
<organism evidence="9 10">
    <name type="scientific">Occallatibacter riparius</name>
    <dbReference type="NCBI Taxonomy" id="1002689"/>
    <lineage>
        <taxon>Bacteria</taxon>
        <taxon>Pseudomonadati</taxon>
        <taxon>Acidobacteriota</taxon>
        <taxon>Terriglobia</taxon>
        <taxon>Terriglobales</taxon>
        <taxon>Acidobacteriaceae</taxon>
        <taxon>Occallatibacter</taxon>
    </lineage>
</organism>
<dbReference type="InterPro" id="IPR002880">
    <property type="entry name" value="Pyrv_Fd/Flavodoxin_OxRdtase_N"/>
</dbReference>
<dbReference type="EMBL" id="CP093313">
    <property type="protein sequence ID" value="UWZ84530.1"/>
    <property type="molecule type" value="Genomic_DNA"/>
</dbReference>
<dbReference type="GO" id="GO:0046872">
    <property type="term" value="F:metal ion binding"/>
    <property type="evidence" value="ECO:0007669"/>
    <property type="project" value="UniProtKB-KW"/>
</dbReference>
<evidence type="ECO:0000256" key="4">
    <source>
        <dbReference type="ARBA" id="ARBA00022982"/>
    </source>
</evidence>
<evidence type="ECO:0000256" key="7">
    <source>
        <dbReference type="ARBA" id="ARBA00023014"/>
    </source>
</evidence>
<dbReference type="Gene3D" id="3.40.50.920">
    <property type="match status" value="1"/>
</dbReference>
<keyword evidence="2" id="KW-0004">4Fe-4S</keyword>
<dbReference type="Pfam" id="PF02775">
    <property type="entry name" value="TPP_enzyme_C"/>
    <property type="match status" value="1"/>
</dbReference>
<dbReference type="SUPFAM" id="SSF53323">
    <property type="entry name" value="Pyruvate-ferredoxin oxidoreductase, PFOR, domain III"/>
    <property type="match status" value="1"/>
</dbReference>
<dbReference type="InterPro" id="IPR019752">
    <property type="entry name" value="Pyrv/ketoisovalerate_OxRed_cat"/>
</dbReference>
<dbReference type="SUPFAM" id="SSF52922">
    <property type="entry name" value="TK C-terminal domain-like"/>
    <property type="match status" value="1"/>
</dbReference>
<dbReference type="RefSeq" id="WP_260794036.1">
    <property type="nucleotide sequence ID" value="NZ_CP093313.1"/>
</dbReference>
<dbReference type="GO" id="GO:0044281">
    <property type="term" value="P:small molecule metabolic process"/>
    <property type="evidence" value="ECO:0007669"/>
    <property type="project" value="UniProtKB-ARBA"/>
</dbReference>
<keyword evidence="4" id="KW-0249">Electron transport</keyword>
<keyword evidence="5" id="KW-0560">Oxidoreductase</keyword>
<keyword evidence="6" id="KW-0408">Iron</keyword>
<dbReference type="GO" id="GO:0051539">
    <property type="term" value="F:4 iron, 4 sulfur cluster binding"/>
    <property type="evidence" value="ECO:0007669"/>
    <property type="project" value="UniProtKB-KW"/>
</dbReference>
<gene>
    <name evidence="9" type="ORF">MOP44_01015</name>
</gene>
<evidence type="ECO:0000256" key="2">
    <source>
        <dbReference type="ARBA" id="ARBA00022485"/>
    </source>
</evidence>
<dbReference type="Gene3D" id="3.40.50.970">
    <property type="match status" value="2"/>
</dbReference>
<dbReference type="PROSITE" id="PS00198">
    <property type="entry name" value="4FE4S_FER_1"/>
    <property type="match status" value="2"/>
</dbReference>
<dbReference type="InterPro" id="IPR009014">
    <property type="entry name" value="Transketo_C/PFOR_II"/>
</dbReference>
<dbReference type="PROSITE" id="PS51379">
    <property type="entry name" value="4FE4S_FER_2"/>
    <property type="match status" value="2"/>
</dbReference>
<dbReference type="SUPFAM" id="SSF52518">
    <property type="entry name" value="Thiamin diphosphate-binding fold (THDP-binding)"/>
    <property type="match status" value="2"/>
</dbReference>
<dbReference type="InterPro" id="IPR011766">
    <property type="entry name" value="TPP_enzyme_TPP-bd"/>
</dbReference>
<dbReference type="InterPro" id="IPR017900">
    <property type="entry name" value="4Fe4S_Fe_S_CS"/>
</dbReference>
<evidence type="ECO:0000256" key="6">
    <source>
        <dbReference type="ARBA" id="ARBA00023004"/>
    </source>
</evidence>
<dbReference type="Pfam" id="PF01558">
    <property type="entry name" value="POR"/>
    <property type="match status" value="1"/>
</dbReference>
<dbReference type="SUPFAM" id="SSF54862">
    <property type="entry name" value="4Fe-4S ferredoxins"/>
    <property type="match status" value="1"/>
</dbReference>
<dbReference type="KEGG" id="orp:MOP44_01015"/>
<evidence type="ECO:0000256" key="1">
    <source>
        <dbReference type="ARBA" id="ARBA00022448"/>
    </source>
</evidence>
<dbReference type="Pfam" id="PF01855">
    <property type="entry name" value="POR_N"/>
    <property type="match status" value="1"/>
</dbReference>
<keyword evidence="7" id="KW-0411">Iron-sulfur</keyword>
<dbReference type="GO" id="GO:0006979">
    <property type="term" value="P:response to oxidative stress"/>
    <property type="evidence" value="ECO:0007669"/>
    <property type="project" value="TreeGrafter"/>
</dbReference>
<dbReference type="Proteomes" id="UP001059380">
    <property type="component" value="Chromosome"/>
</dbReference>
<dbReference type="GO" id="GO:0030976">
    <property type="term" value="F:thiamine pyrophosphate binding"/>
    <property type="evidence" value="ECO:0007669"/>
    <property type="project" value="InterPro"/>
</dbReference>
<protein>
    <submittedName>
        <fullName evidence="9">2-oxoacid:acceptor oxidoreductase family protein</fullName>
    </submittedName>
</protein>
<dbReference type="InterPro" id="IPR033412">
    <property type="entry name" value="PFOR_II"/>
</dbReference>
<dbReference type="InterPro" id="IPR002869">
    <property type="entry name" value="Pyrv_flavodox_OxRed_cen"/>
</dbReference>
<reference evidence="9" key="1">
    <citation type="submission" date="2021-04" db="EMBL/GenBank/DDBJ databases">
        <title>Phylogenetic analysis of Acidobacteriaceae.</title>
        <authorList>
            <person name="Qiu L."/>
            <person name="Zhang Q."/>
        </authorList>
    </citation>
    <scope>NUCLEOTIDE SEQUENCE</scope>
    <source>
        <strain evidence="9">DSM 25168</strain>
    </source>
</reference>
<dbReference type="GO" id="GO:0016903">
    <property type="term" value="F:oxidoreductase activity, acting on the aldehyde or oxo group of donors"/>
    <property type="evidence" value="ECO:0007669"/>
    <property type="project" value="InterPro"/>
</dbReference>
<dbReference type="CDD" id="cd07034">
    <property type="entry name" value="TPP_PYR_PFOR_IOR-alpha_like"/>
    <property type="match status" value="1"/>
</dbReference>
<dbReference type="InterPro" id="IPR029061">
    <property type="entry name" value="THDP-binding"/>
</dbReference>
<dbReference type="Gene3D" id="3.40.920.10">
    <property type="entry name" value="Pyruvate-ferredoxin oxidoreductase, PFOR, domain III"/>
    <property type="match status" value="1"/>
</dbReference>
<sequence>MTKARYPGIRVTANGNQLVSYYTETRIADAGVFYPITPSTEGGELFQQAYAEGHLNVFGGNTIAIETEGEHAAQGGAIAHSVTGKRVVNFTSGQGIVYGVEQYYHAPGKGSTMVLEVGARALTKHALNVHCGHDDIYGALDTGWIMLMGKDAQQTADQSLILRRVTELSLTPGMNIMDGFLTSHLERTFYKHESELIREYLGAPDDIIDCPTEAQRTLFGPTRRRVPKMIDLTSPVLLGPVQNQEHYMQGVVARRNNFSEPILGFLEAAYKDFGDLTGRYYGLVTKYKTDDAETVFVSLGSAAENIEAAVDYLRQTRNASVGSIHINVIRPFPEAAVIEALRGKKNVIILERTDESLSPDNPLGKDIRTALSKAVQDTPGLPKISLQEVPHIIGGTYGLGSRDFRPEHIIGAYEFAVEGRHRKDGHSAQDGHNFIVLGIDHPYAVVADEMPSLLPKGAVAVRFHSIGGWGAITTGKNLGAIIGDLNDLLYERDKVEDEYGNPKEIIHVSANPKYGSEKKGAPTSYFMVAAPERIRVNCDLRHVTTVLCCDPKAFTHTNPLDGIQPGGALIWESDAEGERAWENLPKWARKQIIEKKIRVFTLPGFDIARKATNRADLQLRMQGNAFLGAFFSVSPLLEEYGITPEQYRDVVYKQYVKKFGKQGEAVVKSNMEVMEQGFERVKEINIGEIEARDHSSLRGDALLPIFEPVPAFAEAGAGCTVGGCRSTPAPEGQAARPPIQTIAAFDAEFRAGLGYDQPATPLSAMGVIAAATGDTASKYVARRETPLYIPENCTQCMECISVCPDTALPNTSQDLRTLLSTAVTRYISSADDRRKMLDALPEIEKQTRARMLAEIKQGTPLPTIIKEVTESLDGFSAESKTQFFNIIAKVPMAYQKVNAIFSSPERKAPGSGGIFSIFVSDLCKGCAACVTACGDHQALRMVQETEEVNAEHETGTAFLNLLSDTSQKYLGLYNNANPADSKTATLRNMLMVRSNYDALVSGDGACAGCGEKSVLRSIAAVTEAYMRPVYHAKSDRFVAKAGELEKTGVAKLEALKASNPEHYAALRLAVSHLILGLGGEDTTDTKGRIAAHEAKNGAITDAQLVEALAAVLLTEAFNHKSLQPVDGRLANGMSVMAMAAHTGCNTVYGSTSPNNPHPYPWMNSLFQDGITVGWLMGESFIVDHARRSVIPERLTDHILAGNGISEREYYDFTHFTDALMTDDEIVELPKVWVVGGDGGMGDIGYQNMSKVILQNRPNVKALMLDTQVYSNTGGQNSDSTPMLGGNDMNVYGPATQGKNTEKKTVAETFLAGHGSPFIAQVSMANAPKLYRAILDGLEYRGTMFLQAFTTCQPEHGVADDMALHQAQRVRDSRGVPEFVFDPRKGETYGEALDITGNPSKELDWYETKDKVTGETRRYTVAHWCTTEARFRNHLRKIKAEQAEKLIPLDNMLVRITQQDCVYRRYLDPQHRAFIPDFGVYITLESDGKKEYRALSRQLVMFCVERRKSWRMLQSKAGIKNREYEAQKAILADVDAGKISKEEFFANAHEMLQEKLGNLVPAKA</sequence>
<evidence type="ECO:0000313" key="9">
    <source>
        <dbReference type="EMBL" id="UWZ84530.1"/>
    </source>
</evidence>
<dbReference type="InterPro" id="IPR050722">
    <property type="entry name" value="Pyruvate:ferred/Flavod_OxRd"/>
</dbReference>
<accession>A0A9J7BRY4</accession>